<keyword evidence="4" id="KW-0479">Metal-binding</keyword>
<accession>A0ABX9P5Q7</accession>
<dbReference type="PROSITE" id="PS50878">
    <property type="entry name" value="RT_POL"/>
    <property type="match status" value="1"/>
</dbReference>
<dbReference type="InterPro" id="IPR000477">
    <property type="entry name" value="RT_dom"/>
</dbReference>
<dbReference type="PANTHER" id="PTHR34047:SF7">
    <property type="entry name" value="RNA-DIRECTED DNA POLYMERASE"/>
    <property type="match status" value="1"/>
</dbReference>
<dbReference type="InterPro" id="IPR000123">
    <property type="entry name" value="Reverse_transcriptase_msDNA"/>
</dbReference>
<name>A0ABX9P5Q7_9GAMM</name>
<dbReference type="InterPro" id="IPR051083">
    <property type="entry name" value="GrpII_Intron_Splice-Mob/Def"/>
</dbReference>
<reference evidence="11 12" key="1">
    <citation type="submission" date="2018-09" db="EMBL/GenBank/DDBJ databases">
        <authorList>
            <person name="Le Fleche-Mateos A."/>
        </authorList>
    </citation>
    <scope>NUCLEOTIDE SEQUENCE [LARGE SCALE GENOMIC DNA]</scope>
    <source>
        <strain evidence="11 12">DSM 30078</strain>
    </source>
</reference>
<dbReference type="Proteomes" id="UP000284119">
    <property type="component" value="Unassembled WGS sequence"/>
</dbReference>
<evidence type="ECO:0000313" key="12">
    <source>
        <dbReference type="Proteomes" id="UP000284119"/>
    </source>
</evidence>
<keyword evidence="7" id="KW-0051">Antiviral defense</keyword>
<dbReference type="GO" id="GO:0003964">
    <property type="term" value="F:RNA-directed DNA polymerase activity"/>
    <property type="evidence" value="ECO:0007669"/>
    <property type="project" value="UniProtKB-KW"/>
</dbReference>
<evidence type="ECO:0000313" key="11">
    <source>
        <dbReference type="EMBL" id="RJT15666.1"/>
    </source>
</evidence>
<keyword evidence="2" id="KW-0808">Transferase</keyword>
<evidence type="ECO:0000256" key="4">
    <source>
        <dbReference type="ARBA" id="ARBA00022723"/>
    </source>
</evidence>
<evidence type="ECO:0000256" key="1">
    <source>
        <dbReference type="ARBA" id="ARBA00012493"/>
    </source>
</evidence>
<dbReference type="RefSeq" id="WP_112166764.1">
    <property type="nucleotide sequence ID" value="NZ_JYDE01000017.1"/>
</dbReference>
<protein>
    <recommendedName>
        <fullName evidence="1">RNA-directed DNA polymerase</fullName>
        <ecNumber evidence="1">2.7.7.49</ecNumber>
    </recommendedName>
</protein>
<evidence type="ECO:0000256" key="5">
    <source>
        <dbReference type="ARBA" id="ARBA00022842"/>
    </source>
</evidence>
<keyword evidence="5" id="KW-0460">Magnesium</keyword>
<evidence type="ECO:0000256" key="6">
    <source>
        <dbReference type="ARBA" id="ARBA00022918"/>
    </source>
</evidence>
<comment type="catalytic activity">
    <reaction evidence="9">
        <text>DNA(n) + a 2'-deoxyribonucleoside 5'-triphosphate = DNA(n+1) + diphosphate</text>
        <dbReference type="Rhea" id="RHEA:22508"/>
        <dbReference type="Rhea" id="RHEA-COMP:17339"/>
        <dbReference type="Rhea" id="RHEA-COMP:17340"/>
        <dbReference type="ChEBI" id="CHEBI:33019"/>
        <dbReference type="ChEBI" id="CHEBI:61560"/>
        <dbReference type="ChEBI" id="CHEBI:173112"/>
        <dbReference type="EC" id="2.7.7.49"/>
    </reaction>
</comment>
<dbReference type="InterPro" id="IPR043502">
    <property type="entry name" value="DNA/RNA_pol_sf"/>
</dbReference>
<gene>
    <name evidence="11" type="ORF">D5396_00635</name>
</gene>
<organism evidence="11 12">
    <name type="scientific">Rahnella inusitata</name>
    <dbReference type="NCBI Taxonomy" id="58169"/>
    <lineage>
        <taxon>Bacteria</taxon>
        <taxon>Pseudomonadati</taxon>
        <taxon>Pseudomonadota</taxon>
        <taxon>Gammaproteobacteria</taxon>
        <taxon>Enterobacterales</taxon>
        <taxon>Yersiniaceae</taxon>
        <taxon>Rahnella</taxon>
    </lineage>
</organism>
<evidence type="ECO:0000256" key="3">
    <source>
        <dbReference type="ARBA" id="ARBA00022695"/>
    </source>
</evidence>
<comment type="caution">
    <text evidence="11">The sequence shown here is derived from an EMBL/GenBank/DDBJ whole genome shotgun (WGS) entry which is preliminary data.</text>
</comment>
<evidence type="ECO:0000256" key="8">
    <source>
        <dbReference type="ARBA" id="ARBA00034120"/>
    </source>
</evidence>
<evidence type="ECO:0000259" key="10">
    <source>
        <dbReference type="PROSITE" id="PS50878"/>
    </source>
</evidence>
<dbReference type="EC" id="2.7.7.49" evidence="1"/>
<dbReference type="NCBIfam" id="NF038233">
    <property type="entry name" value="retron_St85_RT"/>
    <property type="match status" value="1"/>
</dbReference>
<dbReference type="PANTHER" id="PTHR34047">
    <property type="entry name" value="NUCLEAR INTRON MATURASE 1, MITOCHONDRIAL-RELATED"/>
    <property type="match status" value="1"/>
</dbReference>
<dbReference type="Pfam" id="PF00078">
    <property type="entry name" value="RVT_1"/>
    <property type="match status" value="1"/>
</dbReference>
<dbReference type="PRINTS" id="PR00866">
    <property type="entry name" value="RNADNAPOLMS"/>
</dbReference>
<dbReference type="EMBL" id="RAHG01000001">
    <property type="protein sequence ID" value="RJT15666.1"/>
    <property type="molecule type" value="Genomic_DNA"/>
</dbReference>
<dbReference type="SUPFAM" id="SSF56672">
    <property type="entry name" value="DNA/RNA polymerases"/>
    <property type="match status" value="1"/>
</dbReference>
<keyword evidence="6 11" id="KW-0695">RNA-directed DNA polymerase</keyword>
<comment type="similarity">
    <text evidence="8">Belongs to the bacterial reverse transcriptase family.</text>
</comment>
<evidence type="ECO:0000256" key="9">
    <source>
        <dbReference type="ARBA" id="ARBA00048173"/>
    </source>
</evidence>
<feature type="domain" description="Reverse transcriptase" evidence="10">
    <location>
        <begin position="15"/>
        <end position="239"/>
    </location>
</feature>
<evidence type="ECO:0000256" key="7">
    <source>
        <dbReference type="ARBA" id="ARBA00023118"/>
    </source>
</evidence>
<keyword evidence="3" id="KW-0548">Nucleotidyltransferase</keyword>
<dbReference type="CDD" id="cd03487">
    <property type="entry name" value="RT_Bac_retron_II"/>
    <property type="match status" value="1"/>
</dbReference>
<proteinExistence type="inferred from homology"/>
<sequence>MSYLDEIANYLDKSVPYLIKNYISAPREYKVFYINKKNSSEKREVAQPSKEIKEIQRAIVKTLLETIPIHSCAKAYMKNSSIYDNALPHKDNAFLLKMDFRNFFPSIKPSDFLYFLEKNGLVFGAFESTIITNYLFWRRKGERKLSLCIGAPSSPIISNIVMHDVDSEINSYCEKEGILYTRYADDLTFSADNIEKLEMIHSFISTLINKTENPKLLINKEKTRYIGKGRSKRVTGVVITHEGELGVGRYLRKKIRAMIYLYSQNKLKREDIPYLHGMLSHINNIEHDYYIKLKYQYGSEMFKVLYQESLCISKEIKSANFK</sequence>
<keyword evidence="12" id="KW-1185">Reference proteome</keyword>
<evidence type="ECO:0000256" key="2">
    <source>
        <dbReference type="ARBA" id="ARBA00022679"/>
    </source>
</evidence>